<name>A0A0N4V8B2_ENTVE</name>
<reference evidence="3" key="1">
    <citation type="submission" date="2017-02" db="UniProtKB">
        <authorList>
            <consortium name="WormBaseParasite"/>
        </authorList>
    </citation>
    <scope>IDENTIFICATION</scope>
</reference>
<proteinExistence type="predicted"/>
<organism evidence="3">
    <name type="scientific">Enterobius vermicularis</name>
    <name type="common">Human pinworm</name>
    <dbReference type="NCBI Taxonomy" id="51028"/>
    <lineage>
        <taxon>Eukaryota</taxon>
        <taxon>Metazoa</taxon>
        <taxon>Ecdysozoa</taxon>
        <taxon>Nematoda</taxon>
        <taxon>Chromadorea</taxon>
        <taxon>Rhabditida</taxon>
        <taxon>Spirurina</taxon>
        <taxon>Oxyuridomorpha</taxon>
        <taxon>Oxyuroidea</taxon>
        <taxon>Oxyuridae</taxon>
        <taxon>Enterobius</taxon>
    </lineage>
</organism>
<evidence type="ECO:0000313" key="2">
    <source>
        <dbReference type="Proteomes" id="UP000274131"/>
    </source>
</evidence>
<protein>
    <submittedName>
        <fullName evidence="3">Protein kinase domain-containing protein</fullName>
    </submittedName>
</protein>
<dbReference type="EMBL" id="UXUI01008398">
    <property type="protein sequence ID" value="VDD91405.1"/>
    <property type="molecule type" value="Genomic_DNA"/>
</dbReference>
<evidence type="ECO:0000313" key="3">
    <source>
        <dbReference type="WBParaSite" id="EVEC_0000658201-mRNA-1"/>
    </source>
</evidence>
<dbReference type="Proteomes" id="UP000274131">
    <property type="component" value="Unassembled WGS sequence"/>
</dbReference>
<dbReference type="WBParaSite" id="EVEC_0000658201-mRNA-1">
    <property type="protein sequence ID" value="EVEC_0000658201-mRNA-1"/>
    <property type="gene ID" value="EVEC_0000658201"/>
</dbReference>
<evidence type="ECO:0000313" key="1">
    <source>
        <dbReference type="EMBL" id="VDD91405.1"/>
    </source>
</evidence>
<gene>
    <name evidence="1" type="ORF">EVEC_LOCUS6156</name>
</gene>
<keyword evidence="2" id="KW-1185">Reference proteome</keyword>
<reference evidence="1 2" key="2">
    <citation type="submission" date="2018-10" db="EMBL/GenBank/DDBJ databases">
        <authorList>
            <consortium name="Pathogen Informatics"/>
        </authorList>
    </citation>
    <scope>NUCLEOTIDE SEQUENCE [LARGE SCALE GENOMIC DNA]</scope>
</reference>
<accession>A0A0N4V8B2</accession>
<dbReference type="AlphaFoldDB" id="A0A0N4V8B2"/>
<sequence>MSITVRTGSNASEISGADAFKSQRVVGNLDSDTNVPTFASNHGISLESSVSSKRHRLLGLFGRGFLAKPLNYSDQENYRYLMALDR</sequence>
<dbReference type="OrthoDB" id="5873111at2759"/>